<dbReference type="STRING" id="2880.D8LLA4"/>
<accession>D8LLA4</accession>
<gene>
    <name evidence="10" type="ORF">Esi_0036_0040</name>
</gene>
<keyword evidence="9" id="KW-0206">Cytoskeleton</keyword>
<name>D8LLA4_ECTSI</name>
<sequence length="384" mass="42730">MPSGYRDVKLNPVVKEHLCEIQLHLREFFALKGGQHAVYEWARELNVTTEIDGEHLIKNLSPEVTKEMMRLAGENWRGTGYLLQDLQLDAGQYDLAETSFREKLRDAEHKAREFEDDDSKDSRRALVSANAVRARLAHILSEKAKYDEAKALCVRSLATYEKLYGPDHPAVAIGLNNWAGVLKRQGMYKEATDLCVRSLSIREKGVGPDHPDVAVGLNNWAGLLKCQGKYEEAAPLYVRSLAIREKVYGPDHPAVATGLNNRAGLLQSQALGPEHADVARSLINRAGLLQAQGKYEESEPLYVRSLAICEKALGPHHPSVATALDSLASLLDSQAEPTYERAHPMREKVLGPEHPDMAQSLNNWARLLSVCTSTMRFLAFTIMS</sequence>
<evidence type="ECO:0000256" key="6">
    <source>
        <dbReference type="ARBA" id="ARBA00022803"/>
    </source>
</evidence>
<dbReference type="PANTHER" id="PTHR45783">
    <property type="entry name" value="KINESIN LIGHT CHAIN"/>
    <property type="match status" value="1"/>
</dbReference>
<keyword evidence="7" id="KW-0175">Coiled coil</keyword>
<dbReference type="GO" id="GO:0007018">
    <property type="term" value="P:microtubule-based movement"/>
    <property type="evidence" value="ECO:0007669"/>
    <property type="project" value="TreeGrafter"/>
</dbReference>
<keyword evidence="3" id="KW-0963">Cytoplasm</keyword>
<evidence type="ECO:0000313" key="11">
    <source>
        <dbReference type="Proteomes" id="UP000002630"/>
    </source>
</evidence>
<evidence type="ECO:0000256" key="4">
    <source>
        <dbReference type="ARBA" id="ARBA00022701"/>
    </source>
</evidence>
<dbReference type="GO" id="GO:0019894">
    <property type="term" value="F:kinesin binding"/>
    <property type="evidence" value="ECO:0007669"/>
    <property type="project" value="TreeGrafter"/>
</dbReference>
<evidence type="ECO:0000313" key="10">
    <source>
        <dbReference type="EMBL" id="CBN77102.1"/>
    </source>
</evidence>
<proteinExistence type="inferred from homology"/>
<dbReference type="Proteomes" id="UP000002630">
    <property type="component" value="Linkage Group LG20"/>
</dbReference>
<evidence type="ECO:0000256" key="2">
    <source>
        <dbReference type="ARBA" id="ARBA00009622"/>
    </source>
</evidence>
<dbReference type="Pfam" id="PF13424">
    <property type="entry name" value="TPR_12"/>
    <property type="match status" value="3"/>
</dbReference>
<dbReference type="InterPro" id="IPR002151">
    <property type="entry name" value="Kinesin_light"/>
</dbReference>
<dbReference type="eggNOG" id="KOG1840">
    <property type="taxonomic scope" value="Eukaryota"/>
</dbReference>
<evidence type="ECO:0000256" key="8">
    <source>
        <dbReference type="ARBA" id="ARBA00023175"/>
    </source>
</evidence>
<dbReference type="SMART" id="SM00028">
    <property type="entry name" value="TPR"/>
    <property type="match status" value="4"/>
</dbReference>
<keyword evidence="8" id="KW-0505">Motor protein</keyword>
<evidence type="ECO:0000256" key="1">
    <source>
        <dbReference type="ARBA" id="ARBA00004245"/>
    </source>
</evidence>
<dbReference type="EMBL" id="FN648553">
    <property type="protein sequence ID" value="CBN77102.1"/>
    <property type="molecule type" value="Genomic_DNA"/>
</dbReference>
<keyword evidence="5" id="KW-0677">Repeat</keyword>
<dbReference type="GO" id="GO:0005737">
    <property type="term" value="C:cytoplasm"/>
    <property type="evidence" value="ECO:0007669"/>
    <property type="project" value="TreeGrafter"/>
</dbReference>
<comment type="similarity">
    <text evidence="2">Belongs to the kinesin light chain family.</text>
</comment>
<evidence type="ECO:0000256" key="9">
    <source>
        <dbReference type="ARBA" id="ARBA00023212"/>
    </source>
</evidence>
<dbReference type="GO" id="GO:0005874">
    <property type="term" value="C:microtubule"/>
    <property type="evidence" value="ECO:0007669"/>
    <property type="project" value="UniProtKB-KW"/>
</dbReference>
<dbReference type="OrthoDB" id="626167at2759"/>
<keyword evidence="11" id="KW-1185">Reference proteome</keyword>
<comment type="subcellular location">
    <subcellularLocation>
        <location evidence="1">Cytoplasm</location>
        <location evidence="1">Cytoskeleton</location>
    </subcellularLocation>
</comment>
<dbReference type="SUPFAM" id="SSF48452">
    <property type="entry name" value="TPR-like"/>
    <property type="match status" value="2"/>
</dbReference>
<dbReference type="GO" id="GO:0005871">
    <property type="term" value="C:kinesin complex"/>
    <property type="evidence" value="ECO:0007669"/>
    <property type="project" value="InterPro"/>
</dbReference>
<dbReference type="InParanoid" id="D8LLA4"/>
<dbReference type="AlphaFoldDB" id="D8LLA4"/>
<organism evidence="10 11">
    <name type="scientific">Ectocarpus siliculosus</name>
    <name type="common">Brown alga</name>
    <name type="synonym">Conferva siliculosa</name>
    <dbReference type="NCBI Taxonomy" id="2880"/>
    <lineage>
        <taxon>Eukaryota</taxon>
        <taxon>Sar</taxon>
        <taxon>Stramenopiles</taxon>
        <taxon>Ochrophyta</taxon>
        <taxon>PX clade</taxon>
        <taxon>Phaeophyceae</taxon>
        <taxon>Ectocarpales</taxon>
        <taxon>Ectocarpaceae</taxon>
        <taxon>Ectocarpus</taxon>
    </lineage>
</organism>
<protein>
    <submittedName>
        <fullName evidence="10">TPR repeat-containing protein</fullName>
    </submittedName>
</protein>
<dbReference type="InterPro" id="IPR011990">
    <property type="entry name" value="TPR-like_helical_dom_sf"/>
</dbReference>
<reference evidence="10 11" key="1">
    <citation type="journal article" date="2010" name="Nature">
        <title>The Ectocarpus genome and the independent evolution of multicellularity in brown algae.</title>
        <authorList>
            <person name="Cock J.M."/>
            <person name="Sterck L."/>
            <person name="Rouze P."/>
            <person name="Scornet D."/>
            <person name="Allen A.E."/>
            <person name="Amoutzias G."/>
            <person name="Anthouard V."/>
            <person name="Artiguenave F."/>
            <person name="Aury J.M."/>
            <person name="Badger J.H."/>
            <person name="Beszteri B."/>
            <person name="Billiau K."/>
            <person name="Bonnet E."/>
            <person name="Bothwell J.H."/>
            <person name="Bowler C."/>
            <person name="Boyen C."/>
            <person name="Brownlee C."/>
            <person name="Carrano C.J."/>
            <person name="Charrier B."/>
            <person name="Cho G.Y."/>
            <person name="Coelho S.M."/>
            <person name="Collen J."/>
            <person name="Corre E."/>
            <person name="Da Silva C."/>
            <person name="Delage L."/>
            <person name="Delaroque N."/>
            <person name="Dittami S.M."/>
            <person name="Doulbeau S."/>
            <person name="Elias M."/>
            <person name="Farnham G."/>
            <person name="Gachon C.M."/>
            <person name="Gschloessl B."/>
            <person name="Heesch S."/>
            <person name="Jabbari K."/>
            <person name="Jubin C."/>
            <person name="Kawai H."/>
            <person name="Kimura K."/>
            <person name="Kloareg B."/>
            <person name="Kupper F.C."/>
            <person name="Lang D."/>
            <person name="Le Bail A."/>
            <person name="Leblanc C."/>
            <person name="Lerouge P."/>
            <person name="Lohr M."/>
            <person name="Lopez P.J."/>
            <person name="Martens C."/>
            <person name="Maumus F."/>
            <person name="Michel G."/>
            <person name="Miranda-Saavedra D."/>
            <person name="Morales J."/>
            <person name="Moreau H."/>
            <person name="Motomura T."/>
            <person name="Nagasato C."/>
            <person name="Napoli C.A."/>
            <person name="Nelson D.R."/>
            <person name="Nyvall-Collen P."/>
            <person name="Peters A.F."/>
            <person name="Pommier C."/>
            <person name="Potin P."/>
            <person name="Poulain J."/>
            <person name="Quesneville H."/>
            <person name="Read B."/>
            <person name="Rensing S.A."/>
            <person name="Ritter A."/>
            <person name="Rousvoal S."/>
            <person name="Samanta M."/>
            <person name="Samson G."/>
            <person name="Schroeder D.C."/>
            <person name="Segurens B."/>
            <person name="Strittmatter M."/>
            <person name="Tonon T."/>
            <person name="Tregear J.W."/>
            <person name="Valentin K."/>
            <person name="von Dassow P."/>
            <person name="Yamagishi T."/>
            <person name="Van de Peer Y."/>
            <person name="Wincker P."/>
        </authorList>
    </citation>
    <scope>NUCLEOTIDE SEQUENCE [LARGE SCALE GENOMIC DNA]</scope>
    <source>
        <strain evidence="11">Ec32 / CCAP1310/4</strain>
    </source>
</reference>
<evidence type="ECO:0000256" key="3">
    <source>
        <dbReference type="ARBA" id="ARBA00022490"/>
    </source>
</evidence>
<dbReference type="InterPro" id="IPR019734">
    <property type="entry name" value="TPR_rpt"/>
</dbReference>
<dbReference type="PANTHER" id="PTHR45783:SF3">
    <property type="entry name" value="KINESIN LIGHT CHAIN"/>
    <property type="match status" value="1"/>
</dbReference>
<keyword evidence="6" id="KW-0802">TPR repeat</keyword>
<keyword evidence="4" id="KW-0493">Microtubule</keyword>
<dbReference type="EMBL" id="FN649745">
    <property type="protein sequence ID" value="CBN77102.1"/>
    <property type="molecule type" value="Genomic_DNA"/>
</dbReference>
<dbReference type="Gene3D" id="1.25.40.10">
    <property type="entry name" value="Tetratricopeptide repeat domain"/>
    <property type="match status" value="2"/>
</dbReference>
<evidence type="ECO:0000256" key="5">
    <source>
        <dbReference type="ARBA" id="ARBA00022737"/>
    </source>
</evidence>
<evidence type="ECO:0000256" key="7">
    <source>
        <dbReference type="ARBA" id="ARBA00023054"/>
    </source>
</evidence>
<dbReference type="OMA" id="CLLRNTH"/>